<dbReference type="Proteomes" id="UP000051952">
    <property type="component" value="Unassembled WGS sequence"/>
</dbReference>
<evidence type="ECO:0008006" key="4">
    <source>
        <dbReference type="Google" id="ProtNLM"/>
    </source>
</evidence>
<keyword evidence="1" id="KW-1133">Transmembrane helix</keyword>
<dbReference type="AlphaFoldDB" id="A0A0S4J5V4"/>
<accession>A0A0S4J5V4</accession>
<sequence length="112" mass="13483">MCCFFTLQERTTYKMTRTEPHLHAHPIVPPQNLLYLVAHKSLRKLTQRCVCSFTLQERTTYKMTRTPFACTHLSCHHNLLYLVAQSLRKYVFFLCFFFLFFISMKHTRHTSF</sequence>
<reference evidence="3" key="1">
    <citation type="submission" date="2015-09" db="EMBL/GenBank/DDBJ databases">
        <authorList>
            <consortium name="Pathogen Informatics"/>
        </authorList>
    </citation>
    <scope>NUCLEOTIDE SEQUENCE [LARGE SCALE GENOMIC DNA]</scope>
    <source>
        <strain evidence="3">Lake Konstanz</strain>
    </source>
</reference>
<organism evidence="2 3">
    <name type="scientific">Bodo saltans</name>
    <name type="common">Flagellated protozoan</name>
    <dbReference type="NCBI Taxonomy" id="75058"/>
    <lineage>
        <taxon>Eukaryota</taxon>
        <taxon>Discoba</taxon>
        <taxon>Euglenozoa</taxon>
        <taxon>Kinetoplastea</taxon>
        <taxon>Metakinetoplastina</taxon>
        <taxon>Eubodonida</taxon>
        <taxon>Bodonidae</taxon>
        <taxon>Bodo</taxon>
    </lineage>
</organism>
<dbReference type="VEuPathDB" id="TriTrypDB:BSAL_90360c"/>
<protein>
    <recommendedName>
        <fullName evidence="4">Transmembrane protein</fullName>
    </recommendedName>
</protein>
<evidence type="ECO:0000256" key="1">
    <source>
        <dbReference type="SAM" id="Phobius"/>
    </source>
</evidence>
<proteinExistence type="predicted"/>
<name>A0A0S4J5V4_BODSA</name>
<feature type="transmembrane region" description="Helical" evidence="1">
    <location>
        <begin position="87"/>
        <end position="104"/>
    </location>
</feature>
<dbReference type="EMBL" id="CYKH01001182">
    <property type="protein sequence ID" value="CUG85667.1"/>
    <property type="molecule type" value="Genomic_DNA"/>
</dbReference>
<keyword evidence="1" id="KW-0812">Transmembrane</keyword>
<evidence type="ECO:0000313" key="2">
    <source>
        <dbReference type="EMBL" id="CUG85667.1"/>
    </source>
</evidence>
<keyword evidence="1" id="KW-0472">Membrane</keyword>
<evidence type="ECO:0000313" key="3">
    <source>
        <dbReference type="Proteomes" id="UP000051952"/>
    </source>
</evidence>
<keyword evidence="3" id="KW-1185">Reference proteome</keyword>
<gene>
    <name evidence="2" type="ORF">BSAL_90360c</name>
</gene>